<reference evidence="4 5" key="1">
    <citation type="submission" date="2024-10" db="EMBL/GenBank/DDBJ databases">
        <title>The Natural Products Discovery Center: Release of the First 8490 Sequenced Strains for Exploring Actinobacteria Biosynthetic Diversity.</title>
        <authorList>
            <person name="Kalkreuter E."/>
            <person name="Kautsar S.A."/>
            <person name="Yang D."/>
            <person name="Bader C.D."/>
            <person name="Teijaro C.N."/>
            <person name="Fluegel L."/>
            <person name="Davis C.M."/>
            <person name="Simpson J.R."/>
            <person name="Lauterbach L."/>
            <person name="Steele A.D."/>
            <person name="Gui C."/>
            <person name="Meng S."/>
            <person name="Li G."/>
            <person name="Viehrig K."/>
            <person name="Ye F."/>
            <person name="Su P."/>
            <person name="Kiefer A.F."/>
            <person name="Nichols A."/>
            <person name="Cepeda A.J."/>
            <person name="Yan W."/>
            <person name="Fan B."/>
            <person name="Jiang Y."/>
            <person name="Adhikari A."/>
            <person name="Zheng C.-J."/>
            <person name="Schuster L."/>
            <person name="Cowan T.M."/>
            <person name="Smanski M.J."/>
            <person name="Chevrette M.G."/>
            <person name="De Carvalho L.P.S."/>
            <person name="Shen B."/>
        </authorList>
    </citation>
    <scope>NUCLEOTIDE SEQUENCE [LARGE SCALE GENOMIC DNA]</scope>
    <source>
        <strain evidence="4 5">NPDC049639</strain>
    </source>
</reference>
<dbReference type="InterPro" id="IPR050921">
    <property type="entry name" value="T4SS_GSP_E_ATPase"/>
</dbReference>
<dbReference type="SUPFAM" id="SSF52540">
    <property type="entry name" value="P-loop containing nucleoside triphosphate hydrolases"/>
    <property type="match status" value="1"/>
</dbReference>
<feature type="region of interest" description="Disordered" evidence="2">
    <location>
        <begin position="1"/>
        <end position="33"/>
    </location>
</feature>
<sequence length="461" mass="49387">MDQSVVRSLRGQVADQLTRQRQEDAAAGVLPMSPEDERQYARAVIGQVLDTHARAELAAGRRPPEPEEELELAEGIHAALYGVGRLQPLLDDPAIENIDINGCDRVFVGYADGREQLVDPVADSDEELVELIQLLGAYSGLTSRSFDTANPQLDLRLPDGSRLSALMGVCPRPAVSIRRSRLSRVTLDDLVASGSLLPELAAFLSACVRARKNVMIAGATNAGKTTLLRALAHEIEPSERLITVERALELGLGEFEDLHPNVVSMEERLANSEGQGAIGMAELVRRSLRMNPSRVIVGEVLGDEIVTMLNAMSQGNDGSLSTIHANSSLEVFNRICTYAIQSAERLPTEATMMLIAGAIDFVVFLERRNDYERGGTLRRMVTSVREVNGVDGRVLSSEVFAPGPDGRATPSAPVACLPELVAAGYRPGELGAGYGNPGHTPANGYPQGFTSGGFAQPGWGG</sequence>
<accession>A0ABW8AKL6</accession>
<protein>
    <submittedName>
        <fullName evidence="4">CpaF family protein</fullName>
    </submittedName>
</protein>
<dbReference type="PANTHER" id="PTHR30486">
    <property type="entry name" value="TWITCHING MOTILITY PROTEIN PILT"/>
    <property type="match status" value="1"/>
</dbReference>
<comment type="caution">
    <text evidence="4">The sequence shown here is derived from an EMBL/GenBank/DDBJ whole genome shotgun (WGS) entry which is preliminary data.</text>
</comment>
<dbReference type="Proteomes" id="UP001612915">
    <property type="component" value="Unassembled WGS sequence"/>
</dbReference>
<organism evidence="4 5">
    <name type="scientific">Spongisporangium articulatum</name>
    <dbReference type="NCBI Taxonomy" id="3362603"/>
    <lineage>
        <taxon>Bacteria</taxon>
        <taxon>Bacillati</taxon>
        <taxon>Actinomycetota</taxon>
        <taxon>Actinomycetes</taxon>
        <taxon>Kineosporiales</taxon>
        <taxon>Kineosporiaceae</taxon>
        <taxon>Spongisporangium</taxon>
    </lineage>
</organism>
<evidence type="ECO:0000259" key="3">
    <source>
        <dbReference type="Pfam" id="PF00437"/>
    </source>
</evidence>
<dbReference type="InterPro" id="IPR001482">
    <property type="entry name" value="T2SS/T4SS_dom"/>
</dbReference>
<dbReference type="Gene3D" id="3.30.450.380">
    <property type="match status" value="1"/>
</dbReference>
<feature type="domain" description="Bacterial type II secretion system protein E" evidence="3">
    <location>
        <begin position="86"/>
        <end position="354"/>
    </location>
</feature>
<dbReference type="Gene3D" id="3.40.50.300">
    <property type="entry name" value="P-loop containing nucleotide triphosphate hydrolases"/>
    <property type="match status" value="1"/>
</dbReference>
<gene>
    <name evidence="4" type="ORF">ACIB24_07570</name>
</gene>
<dbReference type="RefSeq" id="WP_398278769.1">
    <property type="nucleotide sequence ID" value="NZ_JBITLV010000002.1"/>
</dbReference>
<dbReference type="Pfam" id="PF00437">
    <property type="entry name" value="T2SSE"/>
    <property type="match status" value="1"/>
</dbReference>
<dbReference type="PANTHER" id="PTHR30486:SF6">
    <property type="entry name" value="TYPE IV PILUS RETRACTATION ATPASE PILT"/>
    <property type="match status" value="1"/>
</dbReference>
<comment type="similarity">
    <text evidence="1">Belongs to the GSP E family.</text>
</comment>
<dbReference type="CDD" id="cd01130">
    <property type="entry name" value="VirB11-like_ATPase"/>
    <property type="match status" value="1"/>
</dbReference>
<evidence type="ECO:0000313" key="5">
    <source>
        <dbReference type="Proteomes" id="UP001612915"/>
    </source>
</evidence>
<evidence type="ECO:0000256" key="2">
    <source>
        <dbReference type="SAM" id="MobiDB-lite"/>
    </source>
</evidence>
<keyword evidence="5" id="KW-1185">Reference proteome</keyword>
<evidence type="ECO:0000313" key="4">
    <source>
        <dbReference type="EMBL" id="MFI7586918.1"/>
    </source>
</evidence>
<name>A0ABW8AKL6_9ACTN</name>
<proteinExistence type="inferred from homology"/>
<evidence type="ECO:0000256" key="1">
    <source>
        <dbReference type="ARBA" id="ARBA00006611"/>
    </source>
</evidence>
<dbReference type="InterPro" id="IPR027417">
    <property type="entry name" value="P-loop_NTPase"/>
</dbReference>
<dbReference type="EMBL" id="JBITLV010000002">
    <property type="protein sequence ID" value="MFI7586918.1"/>
    <property type="molecule type" value="Genomic_DNA"/>
</dbReference>